<proteinExistence type="predicted"/>
<evidence type="ECO:0000256" key="1">
    <source>
        <dbReference type="SAM" id="MobiDB-lite"/>
    </source>
</evidence>
<name>A0A0V0S709_9BILA</name>
<keyword evidence="3" id="KW-1185">Reference proteome</keyword>
<evidence type="ECO:0000313" key="3">
    <source>
        <dbReference type="Proteomes" id="UP000054630"/>
    </source>
</evidence>
<dbReference type="Proteomes" id="UP000054630">
    <property type="component" value="Unassembled WGS sequence"/>
</dbReference>
<comment type="caution">
    <text evidence="2">The sequence shown here is derived from an EMBL/GenBank/DDBJ whole genome shotgun (WGS) entry which is preliminary data.</text>
</comment>
<reference evidence="2 3" key="1">
    <citation type="submission" date="2015-01" db="EMBL/GenBank/DDBJ databases">
        <title>Evolution of Trichinella species and genotypes.</title>
        <authorList>
            <person name="Korhonen P.K."/>
            <person name="Edoardo P."/>
            <person name="Giuseppe L.R."/>
            <person name="Gasser R.B."/>
        </authorList>
    </citation>
    <scope>NUCLEOTIDE SEQUENCE [LARGE SCALE GENOMIC DNA]</scope>
    <source>
        <strain evidence="2">ISS37</strain>
    </source>
</reference>
<organism evidence="2 3">
    <name type="scientific">Trichinella nelsoni</name>
    <dbReference type="NCBI Taxonomy" id="6336"/>
    <lineage>
        <taxon>Eukaryota</taxon>
        <taxon>Metazoa</taxon>
        <taxon>Ecdysozoa</taxon>
        <taxon>Nematoda</taxon>
        <taxon>Enoplea</taxon>
        <taxon>Dorylaimia</taxon>
        <taxon>Trichinellida</taxon>
        <taxon>Trichinellidae</taxon>
        <taxon>Trichinella</taxon>
    </lineage>
</organism>
<sequence length="86" mass="9928">MEQKKCENTDETKQNKRREEGGVPVDRQFQCNFSIITHKEMEHLVVDFNQDHGKFIFCIIDLGTGDTQIKTSTISGVRTCGRLHCR</sequence>
<dbReference type="AlphaFoldDB" id="A0A0V0S709"/>
<feature type="compositionally biased region" description="Basic and acidic residues" evidence="1">
    <location>
        <begin position="1"/>
        <end position="21"/>
    </location>
</feature>
<protein>
    <submittedName>
        <fullName evidence="2">Uncharacterized protein</fullName>
    </submittedName>
</protein>
<gene>
    <name evidence="2" type="ORF">T07_11174</name>
</gene>
<dbReference type="OrthoDB" id="10539672at2759"/>
<evidence type="ECO:0000313" key="2">
    <source>
        <dbReference type="EMBL" id="KRX22472.1"/>
    </source>
</evidence>
<dbReference type="EMBL" id="JYDL01000031">
    <property type="protein sequence ID" value="KRX22472.1"/>
    <property type="molecule type" value="Genomic_DNA"/>
</dbReference>
<accession>A0A0V0S709</accession>
<feature type="region of interest" description="Disordered" evidence="1">
    <location>
        <begin position="1"/>
        <end position="23"/>
    </location>
</feature>